<keyword evidence="1" id="KW-0175">Coiled coil</keyword>
<evidence type="ECO:0000313" key="3">
    <source>
        <dbReference type="Proteomes" id="UP000295023"/>
    </source>
</evidence>
<protein>
    <submittedName>
        <fullName evidence="2">Uncharacterized protein</fullName>
    </submittedName>
</protein>
<organism evidence="2 3">
    <name type="scientific">Roseicella aquatilis</name>
    <dbReference type="NCBI Taxonomy" id="2527868"/>
    <lineage>
        <taxon>Bacteria</taxon>
        <taxon>Pseudomonadati</taxon>
        <taxon>Pseudomonadota</taxon>
        <taxon>Alphaproteobacteria</taxon>
        <taxon>Acetobacterales</taxon>
        <taxon>Roseomonadaceae</taxon>
        <taxon>Roseicella</taxon>
    </lineage>
</organism>
<proteinExistence type="predicted"/>
<sequence length="95" mass="9875">MSEHSATLLSFPAREDDRLRLALRGLVAALDAQSDAVAALRGELRSLASAMGGLQGSFSTYGAELDSTGAALRQARAEAQALERTADGWIAATKA</sequence>
<reference evidence="2 3" key="1">
    <citation type="submission" date="2019-03" db="EMBL/GenBank/DDBJ databases">
        <title>Paracraurococcus aquatilis NE82 genome sequence.</title>
        <authorList>
            <person name="Zhao Y."/>
            <person name="Du Z."/>
        </authorList>
    </citation>
    <scope>NUCLEOTIDE SEQUENCE [LARGE SCALE GENOMIC DNA]</scope>
    <source>
        <strain evidence="2 3">NE82</strain>
    </source>
</reference>
<comment type="caution">
    <text evidence="2">The sequence shown here is derived from an EMBL/GenBank/DDBJ whole genome shotgun (WGS) entry which is preliminary data.</text>
</comment>
<gene>
    <name evidence="2" type="ORF">EXY23_21435</name>
</gene>
<feature type="coiled-coil region" evidence="1">
    <location>
        <begin position="65"/>
        <end position="92"/>
    </location>
</feature>
<evidence type="ECO:0000313" key="2">
    <source>
        <dbReference type="EMBL" id="TCZ55381.1"/>
    </source>
</evidence>
<name>A0A4R4D513_9PROT</name>
<keyword evidence="3" id="KW-1185">Reference proteome</keyword>
<dbReference type="AlphaFoldDB" id="A0A4R4D513"/>
<dbReference type="Proteomes" id="UP000295023">
    <property type="component" value="Unassembled WGS sequence"/>
</dbReference>
<evidence type="ECO:0000256" key="1">
    <source>
        <dbReference type="SAM" id="Coils"/>
    </source>
</evidence>
<dbReference type="RefSeq" id="WP_132294477.1">
    <property type="nucleotide sequence ID" value="NZ_SKBM01000027.1"/>
</dbReference>
<dbReference type="EMBL" id="SKBM01000027">
    <property type="protein sequence ID" value="TCZ55381.1"/>
    <property type="molecule type" value="Genomic_DNA"/>
</dbReference>
<accession>A0A4R4D513</accession>